<reference evidence="8 9" key="1">
    <citation type="journal article" date="2015" name="Fungal Genet. Biol.">
        <title>Evolution of novel wood decay mechanisms in Agaricales revealed by the genome sequences of Fistulina hepatica and Cylindrobasidium torrendii.</title>
        <authorList>
            <person name="Floudas D."/>
            <person name="Held B.W."/>
            <person name="Riley R."/>
            <person name="Nagy L.G."/>
            <person name="Koehler G."/>
            <person name="Ransdell A.S."/>
            <person name="Younus H."/>
            <person name="Chow J."/>
            <person name="Chiniquy J."/>
            <person name="Lipzen A."/>
            <person name="Tritt A."/>
            <person name="Sun H."/>
            <person name="Haridas S."/>
            <person name="LaButti K."/>
            <person name="Ohm R.A."/>
            <person name="Kues U."/>
            <person name="Blanchette R.A."/>
            <person name="Grigoriev I.V."/>
            <person name="Minto R.E."/>
            <person name="Hibbett D.S."/>
        </authorList>
    </citation>
    <scope>NUCLEOTIDE SEQUENCE [LARGE SCALE GENOMIC DNA]</scope>
    <source>
        <strain evidence="8 9">FP15055 ss-10</strain>
    </source>
</reference>
<dbReference type="Gene3D" id="3.30.1460.50">
    <property type="match status" value="1"/>
</dbReference>
<dbReference type="OrthoDB" id="4089664at2759"/>
<dbReference type="Proteomes" id="UP000054007">
    <property type="component" value="Unassembled WGS sequence"/>
</dbReference>
<evidence type="ECO:0000256" key="7">
    <source>
        <dbReference type="ARBA" id="ARBA00029833"/>
    </source>
</evidence>
<dbReference type="GO" id="GO:0061651">
    <property type="term" value="F:Atg12 conjugating enzyme activity"/>
    <property type="evidence" value="ECO:0007669"/>
    <property type="project" value="TreeGrafter"/>
</dbReference>
<accession>A0A0D7BU54</accession>
<proteinExistence type="inferred from homology"/>
<dbReference type="Pfam" id="PF03987">
    <property type="entry name" value="Autophagy_act_C"/>
    <property type="match status" value="1"/>
</dbReference>
<dbReference type="InterPro" id="IPR007135">
    <property type="entry name" value="Atg3/Atg10"/>
</dbReference>
<gene>
    <name evidence="8" type="ORF">CYLTODRAFT_416714</name>
</gene>
<dbReference type="GO" id="GO:0032446">
    <property type="term" value="P:protein modification by small protein conjugation"/>
    <property type="evidence" value="ECO:0007669"/>
    <property type="project" value="TreeGrafter"/>
</dbReference>
<dbReference type="EMBL" id="KN880434">
    <property type="protein sequence ID" value="KIY73684.1"/>
    <property type="molecule type" value="Genomic_DNA"/>
</dbReference>
<dbReference type="PANTHER" id="PTHR14957">
    <property type="entry name" value="UBIQUITIN-LIKE-CONJUGATING ENZYME ATG10"/>
    <property type="match status" value="1"/>
</dbReference>
<name>A0A0D7BU54_9AGAR</name>
<keyword evidence="5" id="KW-0813">Transport</keyword>
<dbReference type="PANTHER" id="PTHR14957:SF1">
    <property type="entry name" value="UBIQUITIN-LIKE-CONJUGATING ENZYME ATG10"/>
    <property type="match status" value="1"/>
</dbReference>
<comment type="similarity">
    <text evidence="1">Belongs to the ATG10 family.</text>
</comment>
<evidence type="ECO:0000256" key="6">
    <source>
        <dbReference type="ARBA" id="ARBA00023006"/>
    </source>
</evidence>
<evidence type="ECO:0000256" key="4">
    <source>
        <dbReference type="ARBA" id="ARBA00022786"/>
    </source>
</evidence>
<keyword evidence="3" id="KW-0808">Transferase</keyword>
<evidence type="ECO:0000313" key="9">
    <source>
        <dbReference type="Proteomes" id="UP000054007"/>
    </source>
</evidence>
<sequence>MNLETVEDVTAEDEATAPIPPHACTSLTWRQYVAYSDTFHVPVFYFSVHDANGSPLSLLELIQTSIFRAELQTGTQKTDFGLSRAGSTFPLLSQGDHPTLGIPCWYLHPCETGRAVAELLGEDDSSALRWLEMWFVVLGTAIYT</sequence>
<evidence type="ECO:0000256" key="2">
    <source>
        <dbReference type="ARBA" id="ARBA00021099"/>
    </source>
</evidence>
<dbReference type="STRING" id="1314674.A0A0D7BU54"/>
<organism evidence="8 9">
    <name type="scientific">Cylindrobasidium torrendii FP15055 ss-10</name>
    <dbReference type="NCBI Taxonomy" id="1314674"/>
    <lineage>
        <taxon>Eukaryota</taxon>
        <taxon>Fungi</taxon>
        <taxon>Dikarya</taxon>
        <taxon>Basidiomycota</taxon>
        <taxon>Agaricomycotina</taxon>
        <taxon>Agaricomycetes</taxon>
        <taxon>Agaricomycetidae</taxon>
        <taxon>Agaricales</taxon>
        <taxon>Marasmiineae</taxon>
        <taxon>Physalacriaceae</taxon>
        <taxon>Cylindrobasidium</taxon>
    </lineage>
</organism>
<dbReference type="GO" id="GO:0005829">
    <property type="term" value="C:cytosol"/>
    <property type="evidence" value="ECO:0007669"/>
    <property type="project" value="TreeGrafter"/>
</dbReference>
<keyword evidence="4" id="KW-0833">Ubl conjugation pathway</keyword>
<keyword evidence="9" id="KW-1185">Reference proteome</keyword>
<protein>
    <recommendedName>
        <fullName evidence="2">Ubiquitin-like-conjugating enzyme ATG10</fullName>
    </recommendedName>
    <alternativeName>
        <fullName evidence="7">Autophagy-related protein 10</fullName>
    </alternativeName>
</protein>
<keyword evidence="6" id="KW-0072">Autophagy</keyword>
<evidence type="ECO:0000313" key="8">
    <source>
        <dbReference type="EMBL" id="KIY73684.1"/>
    </source>
</evidence>
<dbReference type="GO" id="GO:0000045">
    <property type="term" value="P:autophagosome assembly"/>
    <property type="evidence" value="ECO:0007669"/>
    <property type="project" value="TreeGrafter"/>
</dbReference>
<evidence type="ECO:0000256" key="1">
    <source>
        <dbReference type="ARBA" id="ARBA00005696"/>
    </source>
</evidence>
<dbReference type="GO" id="GO:0015031">
    <property type="term" value="P:protein transport"/>
    <property type="evidence" value="ECO:0007669"/>
    <property type="project" value="UniProtKB-KW"/>
</dbReference>
<dbReference type="GO" id="GO:0000422">
    <property type="term" value="P:autophagy of mitochondrion"/>
    <property type="evidence" value="ECO:0007669"/>
    <property type="project" value="TreeGrafter"/>
</dbReference>
<dbReference type="AlphaFoldDB" id="A0A0D7BU54"/>
<keyword evidence="5" id="KW-0653">Protein transport</keyword>
<evidence type="ECO:0000256" key="3">
    <source>
        <dbReference type="ARBA" id="ARBA00022679"/>
    </source>
</evidence>
<evidence type="ECO:0000256" key="5">
    <source>
        <dbReference type="ARBA" id="ARBA00022927"/>
    </source>
</evidence>